<reference evidence="1" key="1">
    <citation type="journal article" date="2014" name="Front. Microbiol.">
        <title>High frequency of phylogenetically diverse reductive dehalogenase-homologous genes in deep subseafloor sedimentary metagenomes.</title>
        <authorList>
            <person name="Kawai M."/>
            <person name="Futagami T."/>
            <person name="Toyoda A."/>
            <person name="Takaki Y."/>
            <person name="Nishi S."/>
            <person name="Hori S."/>
            <person name="Arai W."/>
            <person name="Tsubouchi T."/>
            <person name="Morono Y."/>
            <person name="Uchiyama I."/>
            <person name="Ito T."/>
            <person name="Fujiyama A."/>
            <person name="Inagaki F."/>
            <person name="Takami H."/>
        </authorList>
    </citation>
    <scope>NUCLEOTIDE SEQUENCE</scope>
    <source>
        <strain evidence="1">Expedition CK06-06</strain>
    </source>
</reference>
<comment type="caution">
    <text evidence="1">The sequence shown here is derived from an EMBL/GenBank/DDBJ whole genome shotgun (WGS) entry which is preliminary data.</text>
</comment>
<feature type="non-terminal residue" evidence="1">
    <location>
        <position position="1"/>
    </location>
</feature>
<evidence type="ECO:0000313" key="1">
    <source>
        <dbReference type="EMBL" id="GAJ16816.1"/>
    </source>
</evidence>
<proteinExistence type="predicted"/>
<protein>
    <submittedName>
        <fullName evidence="1">Uncharacterized protein</fullName>
    </submittedName>
</protein>
<accession>X1VLR3</accession>
<dbReference type="EMBL" id="BARW01042897">
    <property type="protein sequence ID" value="GAJ16816.1"/>
    <property type="molecule type" value="Genomic_DNA"/>
</dbReference>
<sequence length="49" mass="5836">EPKADAVLQKFIHQQEGGEFMISPLVLRIGHNLLHDKYFREPDKFKVEW</sequence>
<gene>
    <name evidence="1" type="ORF">S12H4_63249</name>
</gene>
<organism evidence="1">
    <name type="scientific">marine sediment metagenome</name>
    <dbReference type="NCBI Taxonomy" id="412755"/>
    <lineage>
        <taxon>unclassified sequences</taxon>
        <taxon>metagenomes</taxon>
        <taxon>ecological metagenomes</taxon>
    </lineage>
</organism>
<name>X1VLR3_9ZZZZ</name>
<feature type="non-terminal residue" evidence="1">
    <location>
        <position position="49"/>
    </location>
</feature>
<dbReference type="AlphaFoldDB" id="X1VLR3"/>